<sequence length="58" mass="6501">MRNVNKKRGGTRKKQIQQGFLLVLQEVGLGQPALRTALPLEKTGAHAIIYLTHCKHHT</sequence>
<evidence type="ECO:0000313" key="2">
    <source>
        <dbReference type="Proteomes" id="UP000092555"/>
    </source>
</evidence>
<protein>
    <submittedName>
        <fullName evidence="1">Uncharacterized protein</fullName>
    </submittedName>
</protein>
<comment type="caution">
    <text evidence="1">The sequence shown here is derived from an EMBL/GenBank/DDBJ whole genome shotgun (WGS) entry which is preliminary data.</text>
</comment>
<dbReference type="Proteomes" id="UP000092555">
    <property type="component" value="Unassembled WGS sequence"/>
</dbReference>
<dbReference type="GeneID" id="30028094"/>
<proteinExistence type="predicted"/>
<reference evidence="1 2" key="1">
    <citation type="submission" date="2016-05" db="EMBL/GenBank/DDBJ databases">
        <title>Comparative genomics of biotechnologically important yeasts.</title>
        <authorList>
            <consortium name="DOE Joint Genome Institute"/>
            <person name="Riley R."/>
            <person name="Haridas S."/>
            <person name="Wolfe K.H."/>
            <person name="Lopes M.R."/>
            <person name="Hittinger C.T."/>
            <person name="Goker M."/>
            <person name="Salamov A."/>
            <person name="Wisecaver J."/>
            <person name="Long T.M."/>
            <person name="Aerts A.L."/>
            <person name="Barry K."/>
            <person name="Choi C."/>
            <person name="Clum A."/>
            <person name="Coughlan A.Y."/>
            <person name="Deshpande S."/>
            <person name="Douglass A.P."/>
            <person name="Hanson S.J."/>
            <person name="Klenk H.-P."/>
            <person name="LaButti K."/>
            <person name="Lapidus A."/>
            <person name="Lindquist E."/>
            <person name="Lipzen A."/>
            <person name="Meier-kolthoff J.P."/>
            <person name="Ohm R.A."/>
            <person name="Otillar R.P."/>
            <person name="Pangilinan J."/>
            <person name="Peng Y."/>
            <person name="Rokas A."/>
            <person name="Rosa C.A."/>
            <person name="Scheuner C."/>
            <person name="Sibirny A.A."/>
            <person name="Slot J.C."/>
            <person name="Stielow J.B."/>
            <person name="Sun H."/>
            <person name="Kurtzman C.P."/>
            <person name="Blackwell M."/>
            <person name="Grigoriev I.V."/>
            <person name="Jeffries T.W."/>
        </authorList>
    </citation>
    <scope>NUCLEOTIDE SEQUENCE [LARGE SCALE GENOMIC DNA]</scope>
    <source>
        <strain evidence="1 2">NRRL YB-4993</strain>
    </source>
</reference>
<accession>A0A1A0H5F4</accession>
<organism evidence="1 2">
    <name type="scientific">Metschnikowia bicuspidata var. bicuspidata NRRL YB-4993</name>
    <dbReference type="NCBI Taxonomy" id="869754"/>
    <lineage>
        <taxon>Eukaryota</taxon>
        <taxon>Fungi</taxon>
        <taxon>Dikarya</taxon>
        <taxon>Ascomycota</taxon>
        <taxon>Saccharomycotina</taxon>
        <taxon>Pichiomycetes</taxon>
        <taxon>Metschnikowiaceae</taxon>
        <taxon>Metschnikowia</taxon>
    </lineage>
</organism>
<dbReference type="EMBL" id="LXTC01000007">
    <property type="protein sequence ID" value="OBA19137.1"/>
    <property type="molecule type" value="Genomic_DNA"/>
</dbReference>
<dbReference type="AlphaFoldDB" id="A0A1A0H5F4"/>
<keyword evidence="2" id="KW-1185">Reference proteome</keyword>
<name>A0A1A0H5F4_9ASCO</name>
<evidence type="ECO:0000313" key="1">
    <source>
        <dbReference type="EMBL" id="OBA19137.1"/>
    </source>
</evidence>
<gene>
    <name evidence="1" type="ORF">METBIDRAFT_219325</name>
</gene>
<dbReference type="RefSeq" id="XP_018709669.1">
    <property type="nucleotide sequence ID" value="XM_018855118.1"/>
</dbReference>